<evidence type="ECO:0000256" key="4">
    <source>
        <dbReference type="PROSITE-ProRule" id="PRU00023"/>
    </source>
</evidence>
<keyword evidence="6" id="KW-1185">Reference proteome</keyword>
<dbReference type="AlphaFoldDB" id="A0A7N8WUB1"/>
<reference evidence="5" key="1">
    <citation type="submission" date="2025-08" db="UniProtKB">
        <authorList>
            <consortium name="Ensembl"/>
        </authorList>
    </citation>
    <scope>IDENTIFICATION</scope>
</reference>
<dbReference type="Pfam" id="PF12796">
    <property type="entry name" value="Ank_2"/>
    <property type="match status" value="1"/>
</dbReference>
<dbReference type="PANTHER" id="PTHR14491:SF3">
    <property type="entry name" value="ANKYRIN REPEAT DOMAIN-CONTAINING PROTEIN SOWAHB"/>
    <property type="match status" value="1"/>
</dbReference>
<sequence length="295" mass="32117">MPSRRNNGLFVGEIKKGSYTHKKLISGGGGEGSEVARLNRLHLISSSLSLCGNLSSSSLSSCSTPPHCHSLGDLVEGGEHRVRRSLPVAITSSITHHERSSRQVRLNDTTSSVPLEPREHAWMVKGATGAWPDIYSLFREDSSLLNKQDFISGFTVLHWIAKHGDHRVLNTLCTELLSWASVSGMGSTCGYTPLHIAAIHGNKNIIRLLVNKFHADVKLRDMAGKKPWQYLSCTTPLEIFQLLGAPIRAALGGDTGMCTSEFKDSNRDDATVFEPCCTHIMVASLKRSPADCKGA</sequence>
<protein>
    <recommendedName>
        <fullName evidence="7">Sosondowah ankyrin repeat domain family d</fullName>
    </recommendedName>
</protein>
<dbReference type="SMART" id="SM00248">
    <property type="entry name" value="ANK"/>
    <property type="match status" value="2"/>
</dbReference>
<organism evidence="5 6">
    <name type="scientific">Mastacembelus armatus</name>
    <name type="common">zig-zag eel</name>
    <dbReference type="NCBI Taxonomy" id="205130"/>
    <lineage>
        <taxon>Eukaryota</taxon>
        <taxon>Metazoa</taxon>
        <taxon>Chordata</taxon>
        <taxon>Craniata</taxon>
        <taxon>Vertebrata</taxon>
        <taxon>Euteleostomi</taxon>
        <taxon>Actinopterygii</taxon>
        <taxon>Neopterygii</taxon>
        <taxon>Teleostei</taxon>
        <taxon>Neoteleostei</taxon>
        <taxon>Acanthomorphata</taxon>
        <taxon>Anabantaria</taxon>
        <taxon>Synbranchiformes</taxon>
        <taxon>Mastacembelidae</taxon>
        <taxon>Mastacembelus</taxon>
    </lineage>
</organism>
<evidence type="ECO:0000256" key="1">
    <source>
        <dbReference type="ARBA" id="ARBA00022737"/>
    </source>
</evidence>
<keyword evidence="1" id="KW-0677">Repeat</keyword>
<evidence type="ECO:0000256" key="3">
    <source>
        <dbReference type="ARBA" id="ARBA00038122"/>
    </source>
</evidence>
<dbReference type="Ensembl" id="ENSMAMT00000052082.1">
    <property type="protein sequence ID" value="ENSMAMP00000041836.1"/>
    <property type="gene ID" value="ENSMAMG00000027025.1"/>
</dbReference>
<dbReference type="PANTHER" id="PTHR14491">
    <property type="entry name" value="SOSONDOWAH, ISOFORM G"/>
    <property type="match status" value="1"/>
</dbReference>
<dbReference type="SUPFAM" id="SSF48403">
    <property type="entry name" value="Ankyrin repeat"/>
    <property type="match status" value="1"/>
</dbReference>
<name>A0A7N8WUB1_9TELE</name>
<dbReference type="Gene3D" id="1.25.40.20">
    <property type="entry name" value="Ankyrin repeat-containing domain"/>
    <property type="match status" value="1"/>
</dbReference>
<accession>A0A7N8WUB1</accession>
<reference evidence="5" key="2">
    <citation type="submission" date="2025-09" db="UniProtKB">
        <authorList>
            <consortium name="Ensembl"/>
        </authorList>
    </citation>
    <scope>IDENTIFICATION</scope>
</reference>
<evidence type="ECO:0008006" key="7">
    <source>
        <dbReference type="Google" id="ProtNLM"/>
    </source>
</evidence>
<dbReference type="PROSITE" id="PS50297">
    <property type="entry name" value="ANK_REP_REGION"/>
    <property type="match status" value="1"/>
</dbReference>
<evidence type="ECO:0000313" key="6">
    <source>
        <dbReference type="Proteomes" id="UP000261640"/>
    </source>
</evidence>
<proteinExistence type="inferred from homology"/>
<feature type="repeat" description="ANK" evidence="4">
    <location>
        <begin position="189"/>
        <end position="212"/>
    </location>
</feature>
<dbReference type="GeneTree" id="ENSGT00950000183003"/>
<dbReference type="PROSITE" id="PS50088">
    <property type="entry name" value="ANK_REPEAT"/>
    <property type="match status" value="1"/>
</dbReference>
<evidence type="ECO:0000313" key="5">
    <source>
        <dbReference type="Ensembl" id="ENSMAMP00000041836.1"/>
    </source>
</evidence>
<keyword evidence="2 4" id="KW-0040">ANK repeat</keyword>
<comment type="similarity">
    <text evidence="3">Belongs to the SOWAH family.</text>
</comment>
<dbReference type="InParanoid" id="A0A7N8WUB1"/>
<dbReference type="InterPro" id="IPR036770">
    <property type="entry name" value="Ankyrin_rpt-contain_sf"/>
</dbReference>
<evidence type="ECO:0000256" key="2">
    <source>
        <dbReference type="ARBA" id="ARBA00023043"/>
    </source>
</evidence>
<dbReference type="Proteomes" id="UP000261640">
    <property type="component" value="Unplaced"/>
</dbReference>
<dbReference type="InterPro" id="IPR002110">
    <property type="entry name" value="Ankyrin_rpt"/>
</dbReference>